<feature type="binding site" description="axial binding residue" evidence="8">
    <location>
        <position position="456"/>
    </location>
    <ligand>
        <name>heme</name>
        <dbReference type="ChEBI" id="CHEBI:30413"/>
    </ligand>
    <ligandPart>
        <name>Fe</name>
        <dbReference type="ChEBI" id="CHEBI:18248"/>
    </ligandPart>
</feature>
<gene>
    <name evidence="11" type="ORF">C5167_005051</name>
</gene>
<dbReference type="EMBL" id="CM010718">
    <property type="protein sequence ID" value="RZC57745.1"/>
    <property type="molecule type" value="Genomic_DNA"/>
</dbReference>
<keyword evidence="12" id="KW-1185">Reference proteome</keyword>
<feature type="transmembrane region" description="Helical" evidence="10">
    <location>
        <begin position="15"/>
        <end position="37"/>
    </location>
</feature>
<comment type="cofactor">
    <cofactor evidence="1 8">
        <name>heme</name>
        <dbReference type="ChEBI" id="CHEBI:30413"/>
    </cofactor>
</comment>
<dbReference type="OrthoDB" id="2789670at2759"/>
<keyword evidence="3 8" id="KW-0349">Heme</keyword>
<dbReference type="SUPFAM" id="SSF48264">
    <property type="entry name" value="Cytochrome P450"/>
    <property type="match status" value="1"/>
</dbReference>
<evidence type="ECO:0000256" key="10">
    <source>
        <dbReference type="SAM" id="Phobius"/>
    </source>
</evidence>
<dbReference type="STRING" id="3469.A0A4Y7JDM4"/>
<keyword evidence="10" id="KW-1133">Transmembrane helix</keyword>
<evidence type="ECO:0000256" key="6">
    <source>
        <dbReference type="ARBA" id="ARBA00023004"/>
    </source>
</evidence>
<dbReference type="Pfam" id="PF00067">
    <property type="entry name" value="p450"/>
    <property type="match status" value="1"/>
</dbReference>
<evidence type="ECO:0000313" key="12">
    <source>
        <dbReference type="Proteomes" id="UP000316621"/>
    </source>
</evidence>
<evidence type="ECO:0000256" key="1">
    <source>
        <dbReference type="ARBA" id="ARBA00001971"/>
    </source>
</evidence>
<dbReference type="GO" id="GO:0005506">
    <property type="term" value="F:iron ion binding"/>
    <property type="evidence" value="ECO:0007669"/>
    <property type="project" value="InterPro"/>
</dbReference>
<dbReference type="GO" id="GO:0004497">
    <property type="term" value="F:monooxygenase activity"/>
    <property type="evidence" value="ECO:0007669"/>
    <property type="project" value="UniProtKB-KW"/>
</dbReference>
<sequence>MILTNYFLFFQGQLLTTKAFCLVILLLVLITPLLVLLRRKNGGRYKRSWRLPPGPIRLPVIGNLHQLGDMTAQSLQKLSNKYGPLMFIQIGSVPALVISSTDVAKEVFRNHDIVFSGRPALYAAHKLLYGCTDITFSPYGEYWRTIRKLSISELLSPKRVASFRDVREEEVSIFIDSIRKSSASMVPINLSEMSLCVINDVVCRTAFGRKFGEGGGKLRRILQVTQEMIGTPQTADIFPWMGWIHRFDGVDAKLEDTFQQLDNLYERIMDEHLEPQRPNPEFEDFVDVLFRLQKDPSQSISFSRDQIKGILTDIFVAGTDTSAATIVWTMTELIRNPAVMEKVQEEARRILGNKEFVEEIDLPKLNYLKLVVKETLRLHTPAPLLVPKETTDDCIVNGYDIPAKTRVFYNAKAIAMDPKFWEDPEEFRPERFMTKNIDFKGQDFEMVPFGIGRRGCPGITSALVIIELVLANLLYCFKWELPLGMKKDEIDMQGAPGVTVHKKFPLFLVATAAAANVNPRA</sequence>
<dbReference type="Gramene" id="RZC57745">
    <property type="protein sequence ID" value="RZC57745"/>
    <property type="gene ID" value="C5167_005051"/>
</dbReference>
<dbReference type="InterPro" id="IPR001128">
    <property type="entry name" value="Cyt_P450"/>
</dbReference>
<dbReference type="PRINTS" id="PR00385">
    <property type="entry name" value="P450"/>
</dbReference>
<evidence type="ECO:0008006" key="13">
    <source>
        <dbReference type="Google" id="ProtNLM"/>
    </source>
</evidence>
<proteinExistence type="inferred from homology"/>
<keyword evidence="7 9" id="KW-0503">Monooxygenase</keyword>
<dbReference type="InterPro" id="IPR036396">
    <property type="entry name" value="Cyt_P450_sf"/>
</dbReference>
<evidence type="ECO:0000256" key="9">
    <source>
        <dbReference type="RuleBase" id="RU000461"/>
    </source>
</evidence>
<protein>
    <recommendedName>
        <fullName evidence="13">Cytochrome P450</fullName>
    </recommendedName>
</protein>
<keyword evidence="6 8" id="KW-0408">Iron</keyword>
<dbReference type="Proteomes" id="UP000316621">
    <property type="component" value="Chromosome 4"/>
</dbReference>
<dbReference type="Gene3D" id="1.10.630.10">
    <property type="entry name" value="Cytochrome P450"/>
    <property type="match status" value="1"/>
</dbReference>
<keyword evidence="5 9" id="KW-0560">Oxidoreductase</keyword>
<dbReference type="AlphaFoldDB" id="A0A4Y7JDM4"/>
<dbReference type="PANTHER" id="PTHR47955">
    <property type="entry name" value="CYTOCHROME P450 FAMILY 71 PROTEIN"/>
    <property type="match status" value="1"/>
</dbReference>
<dbReference type="InterPro" id="IPR017972">
    <property type="entry name" value="Cyt_P450_CS"/>
</dbReference>
<keyword evidence="10" id="KW-0472">Membrane</keyword>
<keyword evidence="10" id="KW-0812">Transmembrane</keyword>
<name>A0A4Y7JDM4_PAPSO</name>
<keyword evidence="4 8" id="KW-0479">Metal-binding</keyword>
<accession>A0A4Y7JDM4</accession>
<comment type="similarity">
    <text evidence="2 9">Belongs to the cytochrome P450 family.</text>
</comment>
<dbReference type="InterPro" id="IPR002401">
    <property type="entry name" value="Cyt_P450_E_grp-I"/>
</dbReference>
<organism evidence="11 12">
    <name type="scientific">Papaver somniferum</name>
    <name type="common">Opium poppy</name>
    <dbReference type="NCBI Taxonomy" id="3469"/>
    <lineage>
        <taxon>Eukaryota</taxon>
        <taxon>Viridiplantae</taxon>
        <taxon>Streptophyta</taxon>
        <taxon>Embryophyta</taxon>
        <taxon>Tracheophyta</taxon>
        <taxon>Spermatophyta</taxon>
        <taxon>Magnoliopsida</taxon>
        <taxon>Ranunculales</taxon>
        <taxon>Papaveraceae</taxon>
        <taxon>Papaveroideae</taxon>
        <taxon>Papaver</taxon>
    </lineage>
</organism>
<evidence type="ECO:0000256" key="2">
    <source>
        <dbReference type="ARBA" id="ARBA00010617"/>
    </source>
</evidence>
<dbReference type="PANTHER" id="PTHR47955:SF19">
    <property type="entry name" value="CYTOCHROME P450 71A9-LIKE ISOFORM X1"/>
    <property type="match status" value="1"/>
</dbReference>
<evidence type="ECO:0000256" key="8">
    <source>
        <dbReference type="PIRSR" id="PIRSR602401-1"/>
    </source>
</evidence>
<evidence type="ECO:0000256" key="3">
    <source>
        <dbReference type="ARBA" id="ARBA00022617"/>
    </source>
</evidence>
<dbReference type="GO" id="GO:0020037">
    <property type="term" value="F:heme binding"/>
    <property type="evidence" value="ECO:0007669"/>
    <property type="project" value="InterPro"/>
</dbReference>
<dbReference type="GO" id="GO:0033075">
    <property type="term" value="P:isoquinoline alkaloid biosynthetic process"/>
    <property type="evidence" value="ECO:0007669"/>
    <property type="project" value="UniProtKB-ARBA"/>
</dbReference>
<reference evidence="11 12" key="1">
    <citation type="journal article" date="2018" name="Science">
        <title>The opium poppy genome and morphinan production.</title>
        <authorList>
            <person name="Guo L."/>
            <person name="Winzer T."/>
            <person name="Yang X."/>
            <person name="Li Y."/>
            <person name="Ning Z."/>
            <person name="He Z."/>
            <person name="Teodor R."/>
            <person name="Lu Y."/>
            <person name="Bowser T.A."/>
            <person name="Graham I.A."/>
            <person name="Ye K."/>
        </authorList>
    </citation>
    <scope>NUCLEOTIDE SEQUENCE [LARGE SCALE GENOMIC DNA]</scope>
    <source>
        <strain evidence="12">cv. HN1</strain>
        <tissue evidence="11">Leaves</tissue>
    </source>
</reference>
<evidence type="ECO:0000256" key="5">
    <source>
        <dbReference type="ARBA" id="ARBA00023002"/>
    </source>
</evidence>
<dbReference type="CDD" id="cd11072">
    <property type="entry name" value="CYP71-like"/>
    <property type="match status" value="1"/>
</dbReference>
<dbReference type="PRINTS" id="PR00463">
    <property type="entry name" value="EP450I"/>
</dbReference>
<dbReference type="FunFam" id="1.10.630.10:FF:000011">
    <property type="entry name" value="Cytochrome P450 83B1"/>
    <property type="match status" value="1"/>
</dbReference>
<evidence type="ECO:0000256" key="7">
    <source>
        <dbReference type="ARBA" id="ARBA00023033"/>
    </source>
</evidence>
<dbReference type="OMA" id="FHGLGNN"/>
<evidence type="ECO:0000256" key="4">
    <source>
        <dbReference type="ARBA" id="ARBA00022723"/>
    </source>
</evidence>
<evidence type="ECO:0000313" key="11">
    <source>
        <dbReference type="EMBL" id="RZC57745.1"/>
    </source>
</evidence>
<dbReference type="PROSITE" id="PS00086">
    <property type="entry name" value="CYTOCHROME_P450"/>
    <property type="match status" value="1"/>
</dbReference>
<dbReference type="GO" id="GO:0016705">
    <property type="term" value="F:oxidoreductase activity, acting on paired donors, with incorporation or reduction of molecular oxygen"/>
    <property type="evidence" value="ECO:0007669"/>
    <property type="project" value="InterPro"/>
</dbReference>